<dbReference type="STRING" id="3880.A0A072VDL9"/>
<accession>A0A072VDL9</accession>
<dbReference type="Proteomes" id="UP000265566">
    <property type="component" value="Chromosome 2"/>
</dbReference>
<reference evidence="6 9" key="2">
    <citation type="journal article" date="2014" name="BMC Genomics">
        <title>An improved genome release (version Mt4.0) for the model legume Medicago truncatula.</title>
        <authorList>
            <person name="Tang H."/>
            <person name="Krishnakumar V."/>
            <person name="Bidwell S."/>
            <person name="Rosen B."/>
            <person name="Chan A."/>
            <person name="Zhou S."/>
            <person name="Gentzbittel L."/>
            <person name="Childs K.L."/>
            <person name="Yandell M."/>
            <person name="Gundlach H."/>
            <person name="Mayer K.F."/>
            <person name="Schwartz D.C."/>
            <person name="Town C.D."/>
        </authorList>
    </citation>
    <scope>GENOME REANNOTATION</scope>
    <source>
        <strain evidence="6">A17</strain>
        <strain evidence="8 9">cv. Jemalong A17</strain>
    </source>
</reference>
<comment type="similarity">
    <text evidence="1">Belongs to the jacalin lectin family.</text>
</comment>
<dbReference type="OrthoDB" id="1372089at2759"/>
<feature type="compositionally biased region" description="Basic and acidic residues" evidence="4">
    <location>
        <begin position="10"/>
        <end position="19"/>
    </location>
</feature>
<evidence type="ECO:0000259" key="5">
    <source>
        <dbReference type="PROSITE" id="PS51752"/>
    </source>
</evidence>
<dbReference type="Gene3D" id="2.100.10.30">
    <property type="entry name" value="Jacalin-like lectin domain"/>
    <property type="match status" value="1"/>
</dbReference>
<dbReference type="GO" id="GO:0005537">
    <property type="term" value="F:D-mannose binding"/>
    <property type="evidence" value="ECO:0007669"/>
    <property type="project" value="UniProtKB-ARBA"/>
</dbReference>
<dbReference type="PANTHER" id="PTHR47293:SF79">
    <property type="entry name" value="JACALIN-TYPE LECTIN DOMAIN-CONTAINING PROTEIN"/>
    <property type="match status" value="1"/>
</dbReference>
<dbReference type="PROSITE" id="PS51752">
    <property type="entry name" value="JACALIN_LECTIN"/>
    <property type="match status" value="1"/>
</dbReference>
<dbReference type="Proteomes" id="UP000002051">
    <property type="component" value="Chromosome 2"/>
</dbReference>
<reference evidence="8" key="3">
    <citation type="submission" date="2015-04" db="UniProtKB">
        <authorList>
            <consortium name="EnsemblPlants"/>
        </authorList>
    </citation>
    <scope>IDENTIFICATION</scope>
    <source>
        <strain evidence="8">cv. Jemalong A17</strain>
    </source>
</reference>
<evidence type="ECO:0000313" key="7">
    <source>
        <dbReference type="EMBL" id="RHN76322.1"/>
    </source>
</evidence>
<reference evidence="6 9" key="1">
    <citation type="journal article" date="2011" name="Nature">
        <title>The Medicago genome provides insight into the evolution of rhizobial symbioses.</title>
        <authorList>
            <person name="Young N.D."/>
            <person name="Debelle F."/>
            <person name="Oldroyd G.E."/>
            <person name="Geurts R."/>
            <person name="Cannon S.B."/>
            <person name="Udvardi M.K."/>
            <person name="Benedito V.A."/>
            <person name="Mayer K.F."/>
            <person name="Gouzy J."/>
            <person name="Schoof H."/>
            <person name="Van de Peer Y."/>
            <person name="Proost S."/>
            <person name="Cook D.R."/>
            <person name="Meyers B.C."/>
            <person name="Spannagl M."/>
            <person name="Cheung F."/>
            <person name="De Mita S."/>
            <person name="Krishnakumar V."/>
            <person name="Gundlach H."/>
            <person name="Zhou S."/>
            <person name="Mudge J."/>
            <person name="Bharti A.K."/>
            <person name="Murray J.D."/>
            <person name="Naoumkina M.A."/>
            <person name="Rosen B."/>
            <person name="Silverstein K.A."/>
            <person name="Tang H."/>
            <person name="Rombauts S."/>
            <person name="Zhao P.X."/>
            <person name="Zhou P."/>
            <person name="Barbe V."/>
            <person name="Bardou P."/>
            <person name="Bechner M."/>
            <person name="Bellec A."/>
            <person name="Berger A."/>
            <person name="Berges H."/>
            <person name="Bidwell S."/>
            <person name="Bisseling T."/>
            <person name="Choisne N."/>
            <person name="Couloux A."/>
            <person name="Denny R."/>
            <person name="Deshpande S."/>
            <person name="Dai X."/>
            <person name="Doyle J.J."/>
            <person name="Dudez A.M."/>
            <person name="Farmer A.D."/>
            <person name="Fouteau S."/>
            <person name="Franken C."/>
            <person name="Gibelin C."/>
            <person name="Gish J."/>
            <person name="Goldstein S."/>
            <person name="Gonzalez A.J."/>
            <person name="Green P.J."/>
            <person name="Hallab A."/>
            <person name="Hartog M."/>
            <person name="Hua A."/>
            <person name="Humphray S.J."/>
            <person name="Jeong D.H."/>
            <person name="Jing Y."/>
            <person name="Jocker A."/>
            <person name="Kenton S.M."/>
            <person name="Kim D.J."/>
            <person name="Klee K."/>
            <person name="Lai H."/>
            <person name="Lang C."/>
            <person name="Lin S."/>
            <person name="Macmil S.L."/>
            <person name="Magdelenat G."/>
            <person name="Matthews L."/>
            <person name="McCorrison J."/>
            <person name="Monaghan E.L."/>
            <person name="Mun J.H."/>
            <person name="Najar F.Z."/>
            <person name="Nicholson C."/>
            <person name="Noirot C."/>
            <person name="O'Bleness M."/>
            <person name="Paule C.R."/>
            <person name="Poulain J."/>
            <person name="Prion F."/>
            <person name="Qin B."/>
            <person name="Qu C."/>
            <person name="Retzel E.F."/>
            <person name="Riddle C."/>
            <person name="Sallet E."/>
            <person name="Samain S."/>
            <person name="Samson N."/>
            <person name="Sanders I."/>
            <person name="Saurat O."/>
            <person name="Scarpelli C."/>
            <person name="Schiex T."/>
            <person name="Segurens B."/>
            <person name="Severin A.J."/>
            <person name="Sherrier D.J."/>
            <person name="Shi R."/>
            <person name="Sims S."/>
            <person name="Singer S.R."/>
            <person name="Sinharoy S."/>
            <person name="Sterck L."/>
            <person name="Viollet A."/>
            <person name="Wang B.B."/>
            <person name="Wang K."/>
            <person name="Wang M."/>
            <person name="Wang X."/>
            <person name="Warfsmann J."/>
            <person name="Weissenbach J."/>
            <person name="White D.D."/>
            <person name="White J.D."/>
            <person name="Wiley G.B."/>
            <person name="Wincker P."/>
            <person name="Xing Y."/>
            <person name="Yang L."/>
            <person name="Yao Z."/>
            <person name="Ying F."/>
            <person name="Zhai J."/>
            <person name="Zhou L."/>
            <person name="Zuber A."/>
            <person name="Denarie J."/>
            <person name="Dixon R.A."/>
            <person name="May G.D."/>
            <person name="Schwartz D.C."/>
            <person name="Rogers J."/>
            <person name="Quetier F."/>
            <person name="Town C.D."/>
            <person name="Roe B.A."/>
        </authorList>
    </citation>
    <scope>NUCLEOTIDE SEQUENCE [LARGE SCALE GENOMIC DNA]</scope>
    <source>
        <strain evidence="6">A17</strain>
        <strain evidence="8 9">cv. Jemalong A17</strain>
    </source>
</reference>
<dbReference type="EMBL" id="CM001218">
    <property type="protein sequence ID" value="KEH39538.1"/>
    <property type="molecule type" value="Genomic_DNA"/>
</dbReference>
<evidence type="ECO:0000313" key="6">
    <source>
        <dbReference type="EMBL" id="KEH39538.1"/>
    </source>
</evidence>
<dbReference type="KEGG" id="mtr:25487920"/>
<evidence type="ECO:0000256" key="1">
    <source>
        <dbReference type="ARBA" id="ARBA00006568"/>
    </source>
</evidence>
<sequence length="196" mass="21347">MSKSMSTKTRSAEQDVEGTRKKKSVIVGPWGGNGGTSWDDGTFTGIREITLVYDRCIDSIRVVYDKNGKPFTADKHGGVGGNKTAEIKLQYPNEYLISVSGHYYPVVRGGTPVIRSLTFKSNQRTFGPYGVEEGTPFTFSIDGGQVVGFKGRGDWYLDSIAFTLSSAPTKSLLQKVQRGLYRLTSIAPKSSSTRAA</sequence>
<dbReference type="InterPro" id="IPR033734">
    <property type="entry name" value="Jacalin-like_lectin_dom_plant"/>
</dbReference>
<evidence type="ECO:0000256" key="3">
    <source>
        <dbReference type="ARBA" id="ARBA00074236"/>
    </source>
</evidence>
<evidence type="ECO:0000256" key="4">
    <source>
        <dbReference type="SAM" id="MobiDB-lite"/>
    </source>
</evidence>
<dbReference type="PANTHER" id="PTHR47293">
    <property type="entry name" value="JACALIN-RELATED LECTIN 3"/>
    <property type="match status" value="1"/>
</dbReference>
<dbReference type="ExpressionAtlas" id="A0A072VDL9">
    <property type="expression patterns" value="differential"/>
</dbReference>
<gene>
    <name evidence="8" type="primary">25487920</name>
    <name evidence="6" type="ordered locus">MTR_2g100595</name>
    <name evidence="7" type="ORF">MtrunA17_Chr2g0330761</name>
</gene>
<protein>
    <recommendedName>
        <fullName evidence="3">Mannose/glucose-specific lectin</fullName>
    </recommendedName>
</protein>
<keyword evidence="2 7" id="KW-0430">Lectin</keyword>
<organism evidence="6 9">
    <name type="scientific">Medicago truncatula</name>
    <name type="common">Barrel medic</name>
    <name type="synonym">Medicago tribuloides</name>
    <dbReference type="NCBI Taxonomy" id="3880"/>
    <lineage>
        <taxon>Eukaryota</taxon>
        <taxon>Viridiplantae</taxon>
        <taxon>Streptophyta</taxon>
        <taxon>Embryophyta</taxon>
        <taxon>Tracheophyta</taxon>
        <taxon>Spermatophyta</taxon>
        <taxon>Magnoliopsida</taxon>
        <taxon>eudicotyledons</taxon>
        <taxon>Gunneridae</taxon>
        <taxon>Pentapetalae</taxon>
        <taxon>rosids</taxon>
        <taxon>fabids</taxon>
        <taxon>Fabales</taxon>
        <taxon>Fabaceae</taxon>
        <taxon>Papilionoideae</taxon>
        <taxon>50 kb inversion clade</taxon>
        <taxon>NPAAA clade</taxon>
        <taxon>Hologalegina</taxon>
        <taxon>IRL clade</taxon>
        <taxon>Trifolieae</taxon>
        <taxon>Medicago</taxon>
    </lineage>
</organism>
<dbReference type="InterPro" id="IPR001229">
    <property type="entry name" value="Jacalin-like_lectin_dom"/>
</dbReference>
<evidence type="ECO:0000313" key="9">
    <source>
        <dbReference type="Proteomes" id="UP000002051"/>
    </source>
</evidence>
<dbReference type="InterPro" id="IPR036404">
    <property type="entry name" value="Jacalin-like_lectin_dom_sf"/>
</dbReference>
<evidence type="ECO:0000313" key="8">
    <source>
        <dbReference type="EnsemblPlants" id="KEH39538"/>
    </source>
</evidence>
<feature type="region of interest" description="Disordered" evidence="4">
    <location>
        <begin position="1"/>
        <end position="26"/>
    </location>
</feature>
<feature type="domain" description="Jacalin-type lectin" evidence="5">
    <location>
        <begin position="24"/>
        <end position="166"/>
    </location>
</feature>
<dbReference type="GO" id="GO:0005536">
    <property type="term" value="F:D-glucose binding"/>
    <property type="evidence" value="ECO:0007669"/>
    <property type="project" value="UniProtKB-ARBA"/>
</dbReference>
<dbReference type="AlphaFoldDB" id="A0A072VDL9"/>
<dbReference type="Gramene" id="rna12624">
    <property type="protein sequence ID" value="RHN76322.1"/>
    <property type="gene ID" value="gene12624"/>
</dbReference>
<dbReference type="SMART" id="SM00915">
    <property type="entry name" value="Jacalin"/>
    <property type="match status" value="1"/>
</dbReference>
<dbReference type="EnsemblPlants" id="KEH39538">
    <property type="protein sequence ID" value="KEH39538"/>
    <property type="gene ID" value="MTR_2g100595"/>
</dbReference>
<dbReference type="FunFam" id="2.100.10.30:FF:000001">
    <property type="entry name" value="Jacalin-related lectin 33"/>
    <property type="match status" value="1"/>
</dbReference>
<dbReference type="CDD" id="cd09612">
    <property type="entry name" value="Jacalin"/>
    <property type="match status" value="1"/>
</dbReference>
<reference evidence="7" key="4">
    <citation type="journal article" date="2018" name="Nat. Plants">
        <title>Whole-genome landscape of Medicago truncatula symbiotic genes.</title>
        <authorList>
            <person name="Pecrix Y."/>
            <person name="Gamas P."/>
            <person name="Carrere S."/>
        </authorList>
    </citation>
    <scope>NUCLEOTIDE SEQUENCE</scope>
    <source>
        <tissue evidence="7">Leaves</tissue>
    </source>
</reference>
<evidence type="ECO:0000256" key="2">
    <source>
        <dbReference type="ARBA" id="ARBA00022734"/>
    </source>
</evidence>
<dbReference type="Pfam" id="PF01419">
    <property type="entry name" value="Jacalin"/>
    <property type="match status" value="1"/>
</dbReference>
<dbReference type="SUPFAM" id="SSF51101">
    <property type="entry name" value="Mannose-binding lectins"/>
    <property type="match status" value="1"/>
</dbReference>
<name>A0A072VDL9_MEDTR</name>
<proteinExistence type="inferred from homology"/>
<keyword evidence="9" id="KW-1185">Reference proteome</keyword>
<dbReference type="EMBL" id="PSQE01000002">
    <property type="protein sequence ID" value="RHN76322.1"/>
    <property type="molecule type" value="Genomic_DNA"/>
</dbReference>